<dbReference type="Pfam" id="PF00566">
    <property type="entry name" value="RabGAP-TBC"/>
    <property type="match status" value="1"/>
</dbReference>
<dbReference type="Proteomes" id="UP000241890">
    <property type="component" value="Unassembled WGS sequence"/>
</dbReference>
<feature type="compositionally biased region" description="Basic and acidic residues" evidence="1">
    <location>
        <begin position="164"/>
        <end position="174"/>
    </location>
</feature>
<dbReference type="EMBL" id="BEYU01000012">
    <property type="protein sequence ID" value="GBG25172.1"/>
    <property type="molecule type" value="Genomic_DNA"/>
</dbReference>
<dbReference type="PANTHER" id="PTHR16110">
    <property type="entry name" value="TBC1 DOMAIN FAMILY MEMBER 19"/>
    <property type="match status" value="1"/>
</dbReference>
<dbReference type="InterPro" id="IPR042507">
    <property type="entry name" value="TBC1D19"/>
</dbReference>
<dbReference type="PANTHER" id="PTHR16110:SF1">
    <property type="entry name" value="TBC1 DOMAIN FAMILY MEMBER 19"/>
    <property type="match status" value="1"/>
</dbReference>
<dbReference type="SUPFAM" id="SSF47923">
    <property type="entry name" value="Ypt/Rab-GAP domain of gyp1p"/>
    <property type="match status" value="1"/>
</dbReference>
<proteinExistence type="predicted"/>
<name>A0A2R5G2F0_9STRA</name>
<dbReference type="AlphaFoldDB" id="A0A2R5G2F0"/>
<dbReference type="OrthoDB" id="10249775at2759"/>
<dbReference type="InParanoid" id="A0A2R5G2F0"/>
<dbReference type="InterPro" id="IPR000195">
    <property type="entry name" value="Rab-GAP-TBC_dom"/>
</dbReference>
<sequence>MQSLARFEEAQQLWDENLRQQLLSSRGDRDTRVLYNSRDLLYSLESLCKSLDRSDSGWSLCPMGLRTCSVRELRETFAELGLDRRQIGVEDTSDPFVEAHTTLGNKLMKLSSVQLVEQYMRQGCPASLRPAIYRAVLFPSRAKASTRRRVTRPTFNDGSSVPGRARERVSRRPETTASDEESSLDDSSDEEETAECSGASTRPARDSDAAAACAQALARLHALDVELIRNNDNYFVFEDLLRDVVPSIFREHLTWLRAHARVAPRDTRALPIVPYRGLALQAAPLAFVYKDQSEIVLCVREMYARYWCQLNTIRNTPAGAIGLSLLPNLCAQFESLIQERCSDVLQHMLAFDIHPLEVAFPWLHLAFANALPVEQLLLLWDRIIGFDSLILLPVLAAAIFDYRRPVLLAARSTKHVRALLGEMANLNVIALLQAFLFAPT</sequence>
<protein>
    <submittedName>
        <fullName evidence="3">TBC1 domain family member 19</fullName>
    </submittedName>
</protein>
<evidence type="ECO:0000259" key="2">
    <source>
        <dbReference type="PROSITE" id="PS50086"/>
    </source>
</evidence>
<evidence type="ECO:0000313" key="4">
    <source>
        <dbReference type="Proteomes" id="UP000241890"/>
    </source>
</evidence>
<dbReference type="PROSITE" id="PS50086">
    <property type="entry name" value="TBC_RABGAP"/>
    <property type="match status" value="1"/>
</dbReference>
<dbReference type="Gene3D" id="1.10.472.80">
    <property type="entry name" value="Ypt/Rab-GAP domain of gyp1p, domain 3"/>
    <property type="match status" value="1"/>
</dbReference>
<feature type="domain" description="Rab-GAP TBC" evidence="2">
    <location>
        <begin position="123"/>
        <end position="387"/>
    </location>
</feature>
<dbReference type="InterPro" id="IPR035969">
    <property type="entry name" value="Rab-GAP_TBC_sf"/>
</dbReference>
<comment type="caution">
    <text evidence="3">The sequence shown here is derived from an EMBL/GenBank/DDBJ whole genome shotgun (WGS) entry which is preliminary data.</text>
</comment>
<feature type="region of interest" description="Disordered" evidence="1">
    <location>
        <begin position="147"/>
        <end position="203"/>
    </location>
</feature>
<feature type="compositionally biased region" description="Acidic residues" evidence="1">
    <location>
        <begin position="177"/>
        <end position="194"/>
    </location>
</feature>
<gene>
    <name evidence="3" type="ORF">FCC1311_013892</name>
</gene>
<reference evidence="3 4" key="1">
    <citation type="submission" date="2017-12" db="EMBL/GenBank/DDBJ databases">
        <title>Sequencing, de novo assembly and annotation of complete genome of a new Thraustochytrid species, strain FCC1311.</title>
        <authorList>
            <person name="Sedici K."/>
            <person name="Godart F."/>
            <person name="Aiese Cigliano R."/>
            <person name="Sanseverino W."/>
            <person name="Barakat M."/>
            <person name="Ortet P."/>
            <person name="Marechal E."/>
            <person name="Cagnac O."/>
            <person name="Amato A."/>
        </authorList>
    </citation>
    <scope>NUCLEOTIDE SEQUENCE [LARGE SCALE GENOMIC DNA]</scope>
</reference>
<organism evidence="3 4">
    <name type="scientific">Hondaea fermentalgiana</name>
    <dbReference type="NCBI Taxonomy" id="2315210"/>
    <lineage>
        <taxon>Eukaryota</taxon>
        <taxon>Sar</taxon>
        <taxon>Stramenopiles</taxon>
        <taxon>Bigyra</taxon>
        <taxon>Labyrinthulomycetes</taxon>
        <taxon>Thraustochytrida</taxon>
        <taxon>Thraustochytriidae</taxon>
        <taxon>Hondaea</taxon>
    </lineage>
</organism>
<keyword evidence="4" id="KW-1185">Reference proteome</keyword>
<evidence type="ECO:0000256" key="1">
    <source>
        <dbReference type="SAM" id="MobiDB-lite"/>
    </source>
</evidence>
<accession>A0A2R5G2F0</accession>
<evidence type="ECO:0000313" key="3">
    <source>
        <dbReference type="EMBL" id="GBG25172.1"/>
    </source>
</evidence>